<proteinExistence type="predicted"/>
<dbReference type="AlphaFoldDB" id="A0A0C3S0F5"/>
<reference evidence="3 4" key="1">
    <citation type="journal article" date="2014" name="PLoS Genet.">
        <title>Analysis of the Phlebiopsis gigantea genome, transcriptome and secretome provides insight into its pioneer colonization strategies of wood.</title>
        <authorList>
            <person name="Hori C."/>
            <person name="Ishida T."/>
            <person name="Igarashi K."/>
            <person name="Samejima M."/>
            <person name="Suzuki H."/>
            <person name="Master E."/>
            <person name="Ferreira P."/>
            <person name="Ruiz-Duenas F.J."/>
            <person name="Held B."/>
            <person name="Canessa P."/>
            <person name="Larrondo L.F."/>
            <person name="Schmoll M."/>
            <person name="Druzhinina I.S."/>
            <person name="Kubicek C.P."/>
            <person name="Gaskell J.A."/>
            <person name="Kersten P."/>
            <person name="St John F."/>
            <person name="Glasner J."/>
            <person name="Sabat G."/>
            <person name="Splinter BonDurant S."/>
            <person name="Syed K."/>
            <person name="Yadav J."/>
            <person name="Mgbeahuruike A.C."/>
            <person name="Kovalchuk A."/>
            <person name="Asiegbu F.O."/>
            <person name="Lackner G."/>
            <person name="Hoffmeister D."/>
            <person name="Rencoret J."/>
            <person name="Gutierrez A."/>
            <person name="Sun H."/>
            <person name="Lindquist E."/>
            <person name="Barry K."/>
            <person name="Riley R."/>
            <person name="Grigoriev I.V."/>
            <person name="Henrissat B."/>
            <person name="Kues U."/>
            <person name="Berka R.M."/>
            <person name="Martinez A.T."/>
            <person name="Covert S.F."/>
            <person name="Blanchette R.A."/>
            <person name="Cullen D."/>
        </authorList>
    </citation>
    <scope>NUCLEOTIDE SEQUENCE [LARGE SCALE GENOMIC DNA]</scope>
    <source>
        <strain evidence="3 4">11061_1 CR5-6</strain>
    </source>
</reference>
<dbReference type="Proteomes" id="UP000053257">
    <property type="component" value="Unassembled WGS sequence"/>
</dbReference>
<accession>A0A0C3S0F5</accession>
<protein>
    <submittedName>
        <fullName evidence="3">Uncharacterized protein</fullName>
    </submittedName>
</protein>
<feature type="region of interest" description="Disordered" evidence="1">
    <location>
        <begin position="83"/>
        <end position="113"/>
    </location>
</feature>
<evidence type="ECO:0000313" key="4">
    <source>
        <dbReference type="Proteomes" id="UP000053257"/>
    </source>
</evidence>
<sequence>MKTIPEYWASRKLNRASSLVTCLARDGAWYFMAILAINLMLIFYQINPLFVGVISQLATSLPPILLNRCIINLRSLILSDDSLYPDRSMESDSESDPGLGPPMMSTNLDDIGEDSYDDIVSQERTRRSDVEKNEW</sequence>
<evidence type="ECO:0000313" key="3">
    <source>
        <dbReference type="EMBL" id="KIP02437.1"/>
    </source>
</evidence>
<keyword evidence="2" id="KW-0812">Transmembrane</keyword>
<keyword evidence="2" id="KW-0472">Membrane</keyword>
<evidence type="ECO:0000256" key="2">
    <source>
        <dbReference type="SAM" id="Phobius"/>
    </source>
</evidence>
<gene>
    <name evidence="3" type="ORF">PHLGIDRAFT_293970</name>
</gene>
<evidence type="ECO:0000256" key="1">
    <source>
        <dbReference type="SAM" id="MobiDB-lite"/>
    </source>
</evidence>
<name>A0A0C3S0F5_PHLG1</name>
<dbReference type="EMBL" id="KN840676">
    <property type="protein sequence ID" value="KIP02437.1"/>
    <property type="molecule type" value="Genomic_DNA"/>
</dbReference>
<feature type="transmembrane region" description="Helical" evidence="2">
    <location>
        <begin position="27"/>
        <end position="46"/>
    </location>
</feature>
<dbReference type="HOGENOM" id="CLU_1886507_0_0_1"/>
<organism evidence="3 4">
    <name type="scientific">Phlebiopsis gigantea (strain 11061_1 CR5-6)</name>
    <name type="common">White-rot fungus</name>
    <name type="synonym">Peniophora gigantea</name>
    <dbReference type="NCBI Taxonomy" id="745531"/>
    <lineage>
        <taxon>Eukaryota</taxon>
        <taxon>Fungi</taxon>
        <taxon>Dikarya</taxon>
        <taxon>Basidiomycota</taxon>
        <taxon>Agaricomycotina</taxon>
        <taxon>Agaricomycetes</taxon>
        <taxon>Polyporales</taxon>
        <taxon>Phanerochaetaceae</taxon>
        <taxon>Phlebiopsis</taxon>
    </lineage>
</organism>
<keyword evidence="2" id="KW-1133">Transmembrane helix</keyword>
<keyword evidence="4" id="KW-1185">Reference proteome</keyword>